<feature type="compositionally biased region" description="Low complexity" evidence="1">
    <location>
        <begin position="221"/>
        <end position="241"/>
    </location>
</feature>
<organism evidence="2 3">
    <name type="scientific">[Torrubiella] hemipterigena</name>
    <dbReference type="NCBI Taxonomy" id="1531966"/>
    <lineage>
        <taxon>Eukaryota</taxon>
        <taxon>Fungi</taxon>
        <taxon>Dikarya</taxon>
        <taxon>Ascomycota</taxon>
        <taxon>Pezizomycotina</taxon>
        <taxon>Sordariomycetes</taxon>
        <taxon>Hypocreomycetidae</taxon>
        <taxon>Hypocreales</taxon>
        <taxon>Clavicipitaceae</taxon>
        <taxon>Clavicipitaceae incertae sedis</taxon>
        <taxon>'Torrubiella' clade</taxon>
    </lineage>
</organism>
<dbReference type="AlphaFoldDB" id="A0A0A1TCW7"/>
<sequence>MTAMTSIAPPNLHERLSPILAAIPPAAASPHPAEGVLPFLSPILRQRVNILSSSSTDPWLRLLCYDVSKAAQLTGIAASGALEPHPVSGEVEVDWDYDAETRYRRVDNETLQALVVLSEIGLAFQLVYCINDAEGGGDGWRVGELTPADKSSPFSKFGGVSSIAEAERQFKDKSAGPPASSSLAVSAPAVSADAMDEDDDDGYWAQYDATPANRTPADNRSPAPGAASNGSASASYSNGASLRRDNDDDDYYAQYDDVQPAMDNYDPDEAPAAAEISPPLGFGLPASSSSTSNILAPAPIPVSAAALAAAAAAASSPSDTSYLAAAAALAHPRPESSASSNGSQTVARLEATAGMKEQSEFGVKQHVSRSIRSLFLLSRASGIDREEFSRLVQTEMDLLSLSDEE</sequence>
<proteinExistence type="predicted"/>
<dbReference type="STRING" id="1531966.A0A0A1TCW7"/>
<evidence type="ECO:0000256" key="1">
    <source>
        <dbReference type="SAM" id="MobiDB-lite"/>
    </source>
</evidence>
<feature type="compositionally biased region" description="Low complexity" evidence="1">
    <location>
        <begin position="175"/>
        <end position="193"/>
    </location>
</feature>
<protein>
    <submittedName>
        <fullName evidence="2">Uncharacterized protein</fullName>
    </submittedName>
</protein>
<dbReference type="Proteomes" id="UP000039046">
    <property type="component" value="Unassembled WGS sequence"/>
</dbReference>
<name>A0A0A1TCW7_9HYPO</name>
<evidence type="ECO:0000313" key="2">
    <source>
        <dbReference type="EMBL" id="CEJ86071.1"/>
    </source>
</evidence>
<feature type="region of interest" description="Disordered" evidence="1">
    <location>
        <begin position="168"/>
        <end position="252"/>
    </location>
</feature>
<evidence type="ECO:0000313" key="3">
    <source>
        <dbReference type="Proteomes" id="UP000039046"/>
    </source>
</evidence>
<dbReference type="EMBL" id="CDHN01000002">
    <property type="protein sequence ID" value="CEJ86071.1"/>
    <property type="molecule type" value="Genomic_DNA"/>
</dbReference>
<dbReference type="HOGENOM" id="CLU_038616_0_0_1"/>
<gene>
    <name evidence="2" type="ORF">VHEMI04001</name>
</gene>
<keyword evidence="3" id="KW-1185">Reference proteome</keyword>
<reference evidence="2 3" key="1">
    <citation type="journal article" date="2015" name="Genome Announc.">
        <title>Draft Genome Sequence and Gene Annotation of the Entomopathogenic Fungus Verticillium hemipterigenum.</title>
        <authorList>
            <person name="Horn F."/>
            <person name="Habel A."/>
            <person name="Scharf D.H."/>
            <person name="Dworschak J."/>
            <person name="Brakhage A.A."/>
            <person name="Guthke R."/>
            <person name="Hertweck C."/>
            <person name="Linde J."/>
        </authorList>
    </citation>
    <scope>NUCLEOTIDE SEQUENCE [LARGE SCALE GENOMIC DNA]</scope>
</reference>
<accession>A0A0A1TCW7</accession>
<dbReference type="OrthoDB" id="5578001at2759"/>